<reference evidence="3 4" key="1">
    <citation type="submission" date="2017-04" db="EMBL/GenBank/DDBJ databases">
        <authorList>
            <person name="Afonso C.L."/>
            <person name="Miller P.J."/>
            <person name="Scott M.A."/>
            <person name="Spackman E."/>
            <person name="Goraichik I."/>
            <person name="Dimitrov K.M."/>
            <person name="Suarez D.L."/>
            <person name="Swayne D.E."/>
        </authorList>
    </citation>
    <scope>NUCLEOTIDE SEQUENCE [LARGE SCALE GENOMIC DNA]</scope>
    <source>
        <strain evidence="3 4">DSM 11622</strain>
    </source>
</reference>
<organism evidence="3 4">
    <name type="scientific">Hymenobacter roseosalivarius DSM 11622</name>
    <dbReference type="NCBI Taxonomy" id="645990"/>
    <lineage>
        <taxon>Bacteria</taxon>
        <taxon>Pseudomonadati</taxon>
        <taxon>Bacteroidota</taxon>
        <taxon>Cytophagia</taxon>
        <taxon>Cytophagales</taxon>
        <taxon>Hymenobacteraceae</taxon>
        <taxon>Hymenobacter</taxon>
    </lineage>
</organism>
<dbReference type="AlphaFoldDB" id="A0A1W1W485"/>
<feature type="signal peptide" evidence="2">
    <location>
        <begin position="1"/>
        <end position="19"/>
    </location>
</feature>
<accession>A0A1W1W485</accession>
<keyword evidence="4" id="KW-1185">Reference proteome</keyword>
<name>A0A1W1W485_9BACT</name>
<keyword evidence="2" id="KW-0732">Signal</keyword>
<feature type="chain" id="PRO_5012099634" description="Tol-pal system protein YbgF" evidence="2">
    <location>
        <begin position="20"/>
        <end position="436"/>
    </location>
</feature>
<sequence>MYRKLLLLFFGLFPLLTLAQGSNSVPPVPSMPGVEVADVEVLPGAVDAKGWLLLDQDIQTELEGAVHNLYNFKFDKAEKQFRSLRRRYPEHPMPYFLLGLSNWWKILPTNMQEKKYDKLLYAYMDTAITYGEKLYEADNKNYEACFFLSAAYGFDARLNAERSNWRKATVSSKRALNYLAKSREANGLSPDFMLGEALMNYYAVWISENYPLLRPVLLFFPKGNQKLGLEQLRTVADNGFYTGMEAKFFLMKILLNEEDNPAQCLPIARYLAATYPDNGYFQRIYALTCFREQQNQECERVCRDILAKLNRGMPGYEGVSGKYATYMLGSLMQLRYKDQAKAKDYYERCIVFAESTGETTVGFYVYANQNLAQMAAAQRDIKTALRYYSVVRDKADRKSESYREATAYYKKHKNNQLNSGSSPTPRAASTSLQTRR</sequence>
<evidence type="ECO:0000313" key="3">
    <source>
        <dbReference type="EMBL" id="SMC00323.1"/>
    </source>
</evidence>
<proteinExistence type="predicted"/>
<evidence type="ECO:0000256" key="2">
    <source>
        <dbReference type="SAM" id="SignalP"/>
    </source>
</evidence>
<dbReference type="Proteomes" id="UP000192266">
    <property type="component" value="Unassembled WGS sequence"/>
</dbReference>
<evidence type="ECO:0000256" key="1">
    <source>
        <dbReference type="SAM" id="MobiDB-lite"/>
    </source>
</evidence>
<feature type="region of interest" description="Disordered" evidence="1">
    <location>
        <begin position="409"/>
        <end position="436"/>
    </location>
</feature>
<gene>
    <name evidence="3" type="ORF">SAMN00120144_1937</name>
</gene>
<evidence type="ECO:0008006" key="5">
    <source>
        <dbReference type="Google" id="ProtNLM"/>
    </source>
</evidence>
<feature type="compositionally biased region" description="Polar residues" evidence="1">
    <location>
        <begin position="415"/>
        <end position="436"/>
    </location>
</feature>
<dbReference type="STRING" id="645990.SAMN00120144_1937"/>
<protein>
    <recommendedName>
        <fullName evidence="5">Tol-pal system protein YbgF</fullName>
    </recommendedName>
</protein>
<dbReference type="Gene3D" id="1.25.40.10">
    <property type="entry name" value="Tetratricopeptide repeat domain"/>
    <property type="match status" value="2"/>
</dbReference>
<dbReference type="InterPro" id="IPR011990">
    <property type="entry name" value="TPR-like_helical_dom_sf"/>
</dbReference>
<evidence type="ECO:0000313" key="4">
    <source>
        <dbReference type="Proteomes" id="UP000192266"/>
    </source>
</evidence>
<dbReference type="EMBL" id="FWWW01000100">
    <property type="protein sequence ID" value="SMC00323.1"/>
    <property type="molecule type" value="Genomic_DNA"/>
</dbReference>